<dbReference type="STRING" id="264198.Reut_A2466"/>
<organism evidence="1">
    <name type="scientific">Cupriavidus pinatubonensis (strain JMP 134 / LMG 1197)</name>
    <name type="common">Cupriavidus necator (strain JMP 134)</name>
    <dbReference type="NCBI Taxonomy" id="264198"/>
    <lineage>
        <taxon>Bacteria</taxon>
        <taxon>Pseudomonadati</taxon>
        <taxon>Pseudomonadota</taxon>
        <taxon>Betaproteobacteria</taxon>
        <taxon>Burkholderiales</taxon>
        <taxon>Burkholderiaceae</taxon>
        <taxon>Cupriavidus</taxon>
    </lineage>
</organism>
<protein>
    <submittedName>
        <fullName evidence="1">Uncharacterized protein</fullName>
    </submittedName>
</protein>
<gene>
    <name evidence="1" type="ordered locus">Reut_A2466</name>
</gene>
<dbReference type="EMBL" id="CP000090">
    <property type="protein sequence ID" value="AAZ61828.1"/>
    <property type="molecule type" value="Genomic_DNA"/>
</dbReference>
<sequence length="188" mass="21135">MGQREEKATRTANERPSQGYHSLHFARQMVLCALFPRPPGRDMTHSALSWRRCCVSGISAPFASASKDALNKASELQSHSLSTRRVASMTKRLLSAMRQYAWFTGVKHHVVQGVEALAELLKSPSAAARAVAAVISETEHGVQVWVSYFGKPLDPHTNYVLWPGRALRPARRRVQPTPLEYMERRRDD</sequence>
<name>Q46YF5_CUPPJ</name>
<reference evidence="1" key="1">
    <citation type="submission" date="2005-08" db="EMBL/GenBank/DDBJ databases">
        <title>Complete sequence of Chromosome1 of Ralstonia eutropha JMP134.</title>
        <authorList>
            <person name="Copeland A."/>
            <person name="Lucas S."/>
            <person name="Lapidus A."/>
            <person name="Barry K."/>
            <person name="Detter J.C."/>
            <person name="Glavina T."/>
            <person name="Hammon N."/>
            <person name="Israni S."/>
            <person name="Pitluck S."/>
            <person name="Goltsman E."/>
            <person name="Martinez M."/>
            <person name="Schmutz J."/>
            <person name="Larimer F."/>
            <person name="Land M."/>
            <person name="Lykidis A."/>
            <person name="Richardson P."/>
        </authorList>
    </citation>
    <scope>NUCLEOTIDE SEQUENCE</scope>
    <source>
        <strain evidence="1">JMP134</strain>
    </source>
</reference>
<dbReference type="AlphaFoldDB" id="Q46YF5"/>
<evidence type="ECO:0000313" key="1">
    <source>
        <dbReference type="EMBL" id="AAZ61828.1"/>
    </source>
</evidence>
<proteinExistence type="predicted"/>
<dbReference type="HOGENOM" id="CLU_1438902_0_0_4"/>
<dbReference type="KEGG" id="reu:Reut_A2466"/>
<accession>Q46YF5</accession>